<accession>A0A2T0BKK8</accession>
<organism evidence="3 4">
    <name type="scientific">Clostridium luticellarii</name>
    <dbReference type="NCBI Taxonomy" id="1691940"/>
    <lineage>
        <taxon>Bacteria</taxon>
        <taxon>Bacillati</taxon>
        <taxon>Bacillota</taxon>
        <taxon>Clostridia</taxon>
        <taxon>Eubacteriales</taxon>
        <taxon>Clostridiaceae</taxon>
        <taxon>Clostridium</taxon>
    </lineage>
</organism>
<feature type="transmembrane region" description="Helical" evidence="2">
    <location>
        <begin position="6"/>
        <end position="25"/>
    </location>
</feature>
<proteinExistence type="predicted"/>
<keyword evidence="2" id="KW-0812">Transmembrane</keyword>
<dbReference type="OrthoDB" id="1923861at2"/>
<sequence length="129" mass="14980">MPLWLNVILQVLFIAVIFLVVYNFLKSHVLYKLHPNKWIILLLSIASFIFPPVIAAQFKYNLNGTVLQYVFSAVFLILFLWFIDLKSGAIYNSGKKTQKDIKIKPKAKPGRVNHVNHEKNNKNNKKNKK</sequence>
<keyword evidence="2" id="KW-1133">Transmembrane helix</keyword>
<dbReference type="AlphaFoldDB" id="A0A2T0BKK8"/>
<name>A0A2T0BKK8_9CLOT</name>
<reference evidence="3 4" key="1">
    <citation type="submission" date="2018-03" db="EMBL/GenBank/DDBJ databases">
        <title>Genome sequence of Clostridium luticellarii DSM 29923.</title>
        <authorList>
            <person name="Poehlein A."/>
            <person name="Daniel R."/>
        </authorList>
    </citation>
    <scope>NUCLEOTIDE SEQUENCE [LARGE SCALE GENOMIC DNA]</scope>
    <source>
        <strain evidence="3 4">DSM 29923</strain>
    </source>
</reference>
<dbReference type="RefSeq" id="WP_106010031.1">
    <property type="nucleotide sequence ID" value="NZ_JALCPJ010000042.1"/>
</dbReference>
<evidence type="ECO:0000313" key="4">
    <source>
        <dbReference type="Proteomes" id="UP000237798"/>
    </source>
</evidence>
<dbReference type="Proteomes" id="UP000237798">
    <property type="component" value="Unassembled WGS sequence"/>
</dbReference>
<protein>
    <submittedName>
        <fullName evidence="3">Uncharacterized protein</fullName>
    </submittedName>
</protein>
<evidence type="ECO:0000256" key="1">
    <source>
        <dbReference type="SAM" id="MobiDB-lite"/>
    </source>
</evidence>
<evidence type="ECO:0000313" key="3">
    <source>
        <dbReference type="EMBL" id="PRR84424.1"/>
    </source>
</evidence>
<keyword evidence="2" id="KW-0472">Membrane</keyword>
<dbReference type="EMBL" id="PVXP01000038">
    <property type="protein sequence ID" value="PRR84424.1"/>
    <property type="molecule type" value="Genomic_DNA"/>
</dbReference>
<gene>
    <name evidence="3" type="ORF">CLLU_24150</name>
</gene>
<feature type="transmembrane region" description="Helical" evidence="2">
    <location>
        <begin position="37"/>
        <end position="60"/>
    </location>
</feature>
<keyword evidence="4" id="KW-1185">Reference proteome</keyword>
<feature type="transmembrane region" description="Helical" evidence="2">
    <location>
        <begin position="66"/>
        <end position="83"/>
    </location>
</feature>
<feature type="region of interest" description="Disordered" evidence="1">
    <location>
        <begin position="94"/>
        <end position="129"/>
    </location>
</feature>
<comment type="caution">
    <text evidence="3">The sequence shown here is derived from an EMBL/GenBank/DDBJ whole genome shotgun (WGS) entry which is preliminary data.</text>
</comment>
<evidence type="ECO:0000256" key="2">
    <source>
        <dbReference type="SAM" id="Phobius"/>
    </source>
</evidence>